<accession>A0A327NSP0</accession>
<dbReference type="EMBL" id="QLII01000001">
    <property type="protein sequence ID" value="RAI76834.1"/>
    <property type="molecule type" value="Genomic_DNA"/>
</dbReference>
<dbReference type="RefSeq" id="WP_111346870.1">
    <property type="nucleotide sequence ID" value="NZ_QLII01000001.1"/>
</dbReference>
<comment type="caution">
    <text evidence="1">The sequence shown here is derived from an EMBL/GenBank/DDBJ whole genome shotgun (WGS) entry which is preliminary data.</text>
</comment>
<reference evidence="1 2" key="1">
    <citation type="submission" date="2018-06" db="EMBL/GenBank/DDBJ databases">
        <title>Spirosoma sp. HMF3257 Genome sequencing and assembly.</title>
        <authorList>
            <person name="Kang H."/>
            <person name="Cha I."/>
            <person name="Kim H."/>
            <person name="Kang J."/>
            <person name="Joh K."/>
        </authorList>
    </citation>
    <scope>NUCLEOTIDE SEQUENCE [LARGE SCALE GENOMIC DNA]</scope>
    <source>
        <strain evidence="1 2">HMF3257</strain>
    </source>
</reference>
<dbReference type="OrthoDB" id="962079at2"/>
<keyword evidence="2" id="KW-1185">Reference proteome</keyword>
<gene>
    <name evidence="1" type="ORF">HMF3257_26495</name>
</gene>
<sequence>MNRADKLKALQDAFQGQYRLLHQLHREERKKIMPFLEVHGLVNIRSCSALLSDLLVMPTESIIDRKKNDYITLRDCLRRFDEVDPKGSYYSYNAIGSLDADSSQYDAVALNYIQIRHPNYSNTYLQGGTIADLRHYFKQSASAFDEHPFLLLSLETDLSRFEWYFKKAKTA</sequence>
<organism evidence="1 2">
    <name type="scientific">Spirosoma telluris</name>
    <dbReference type="NCBI Taxonomy" id="2183553"/>
    <lineage>
        <taxon>Bacteria</taxon>
        <taxon>Pseudomonadati</taxon>
        <taxon>Bacteroidota</taxon>
        <taxon>Cytophagia</taxon>
        <taxon>Cytophagales</taxon>
        <taxon>Cytophagaceae</taxon>
        <taxon>Spirosoma</taxon>
    </lineage>
</organism>
<evidence type="ECO:0000313" key="2">
    <source>
        <dbReference type="Proteomes" id="UP000249016"/>
    </source>
</evidence>
<dbReference type="AlphaFoldDB" id="A0A327NSP0"/>
<name>A0A327NSP0_9BACT</name>
<dbReference type="Proteomes" id="UP000249016">
    <property type="component" value="Unassembled WGS sequence"/>
</dbReference>
<protein>
    <submittedName>
        <fullName evidence="1">Uncharacterized protein</fullName>
    </submittedName>
</protein>
<evidence type="ECO:0000313" key="1">
    <source>
        <dbReference type="EMBL" id="RAI76834.1"/>
    </source>
</evidence>
<proteinExistence type="predicted"/>